<proteinExistence type="inferred from homology"/>
<keyword evidence="3 7" id="KW-0812">Transmembrane</keyword>
<dbReference type="AlphaFoldDB" id="A0A8T0GPE7"/>
<reference evidence="8" key="1">
    <citation type="submission" date="2020-06" db="EMBL/GenBank/DDBJ databases">
        <title>WGS assembly of Ceratodon purpureus strain R40.</title>
        <authorList>
            <person name="Carey S.B."/>
            <person name="Jenkins J."/>
            <person name="Shu S."/>
            <person name="Lovell J.T."/>
            <person name="Sreedasyam A."/>
            <person name="Maumus F."/>
            <person name="Tiley G.P."/>
            <person name="Fernandez-Pozo N."/>
            <person name="Barry K."/>
            <person name="Chen C."/>
            <person name="Wang M."/>
            <person name="Lipzen A."/>
            <person name="Daum C."/>
            <person name="Saski C.A."/>
            <person name="Payton A.C."/>
            <person name="Mcbreen J.C."/>
            <person name="Conrad R.E."/>
            <person name="Kollar L.M."/>
            <person name="Olsson S."/>
            <person name="Huttunen S."/>
            <person name="Landis J.B."/>
            <person name="Wickett N.J."/>
            <person name="Johnson M.G."/>
            <person name="Rensing S.A."/>
            <person name="Grimwood J."/>
            <person name="Schmutz J."/>
            <person name="Mcdaniel S.F."/>
        </authorList>
    </citation>
    <scope>NUCLEOTIDE SEQUENCE</scope>
    <source>
        <strain evidence="8">R40</strain>
    </source>
</reference>
<feature type="transmembrane region" description="Helical" evidence="7">
    <location>
        <begin position="428"/>
        <end position="447"/>
    </location>
</feature>
<evidence type="ECO:0000256" key="2">
    <source>
        <dbReference type="ARBA" id="ARBA00010487"/>
    </source>
</evidence>
<dbReference type="GO" id="GO:0016020">
    <property type="term" value="C:membrane"/>
    <property type="evidence" value="ECO:0007669"/>
    <property type="project" value="UniProtKB-SubCell"/>
</dbReference>
<evidence type="ECO:0008006" key="10">
    <source>
        <dbReference type="Google" id="ProtNLM"/>
    </source>
</evidence>
<feature type="region of interest" description="Disordered" evidence="6">
    <location>
        <begin position="621"/>
        <end position="701"/>
    </location>
</feature>
<organism evidence="8 9">
    <name type="scientific">Ceratodon purpureus</name>
    <name type="common">Fire moss</name>
    <name type="synonym">Dicranum purpureum</name>
    <dbReference type="NCBI Taxonomy" id="3225"/>
    <lineage>
        <taxon>Eukaryota</taxon>
        <taxon>Viridiplantae</taxon>
        <taxon>Streptophyta</taxon>
        <taxon>Embryophyta</taxon>
        <taxon>Bryophyta</taxon>
        <taxon>Bryophytina</taxon>
        <taxon>Bryopsida</taxon>
        <taxon>Dicranidae</taxon>
        <taxon>Pseudoditrichales</taxon>
        <taxon>Ditrichaceae</taxon>
        <taxon>Ceratodon</taxon>
    </lineage>
</organism>
<sequence length="764" mass="85105">MWMFYAFAGPIALGMVAGVLQYFAARSVPLHVRFIVGYAWLCSISIIVLVPADIWTTVSKQGSKSFIAALWSWSYWSTFFLTWAIVPTLQGYEDAGDFTVSKRLKTSLHQNFILYAAVGIVGGVGVLIMIFMNKLHWNGLLALAIACSNTFGLVTGAFLLGYGLVEIPRSMWRNADMDYRQKRLSHKISRCAVKLDDAHQELSTAIVIAQATSNQMSRHDLLRRYMDVIDEQMAEMVRADPVFKPSGGRMGESDMDYDQDEKSMAALRRRLRKAQSSYYRYKSDYTLYVWEALELEETVKNIQRGSASDGRFISTIRPPRVGPLADILDRAEYVWRCQLRHYVVKVSAVVLAIMSVAIVMGEATLMIEADLSLFSLLLRGMVGSEILVQVFAFIPLAYMCVCTYFSLIRLGMMTIYYLAPKQTGSVSLLMICSMIARYAAPLCYNFLSLIKLKNEDGSDQKTVFENMMGSMTVIPYIGSERFNTFYPIFMVIYTGLLASNVLDRVTDYFGSFRYFRSHDAEDGEGFDPSGVIILRKERSWLEQGGVVGENVVPLARNFGSAELDIEAEAILGPKVPPEKQNLKQPPGIRDGPGNRQYGRVENTSSKDAVVSKYAALRDPFKASSGGNYRVSPKATSGDNLRDPLRPSGDNYGSAAKTLSGNTARGTTPSSTEPSQSPALIDLHSAPGSRNPQVSDKADGSGFTLNWDSMKSGWQNFGTKRFAPMRQDRANTETQPTSSQTLDSIFQGLRANRQSTDEEDLRLLR</sequence>
<feature type="transmembrane region" description="Helical" evidence="7">
    <location>
        <begin position="139"/>
        <end position="165"/>
    </location>
</feature>
<feature type="transmembrane region" description="Helical" evidence="7">
    <location>
        <begin position="72"/>
        <end position="92"/>
    </location>
</feature>
<gene>
    <name evidence="8" type="ORF">KC19_9G021400</name>
</gene>
<evidence type="ECO:0000256" key="7">
    <source>
        <dbReference type="SAM" id="Phobius"/>
    </source>
</evidence>
<dbReference type="PANTHER" id="PTHR21355:SF0">
    <property type="entry name" value="G-PROTEIN COUPLED RECEPTOR-ASSOCIATED PROTEIN LMBRD2"/>
    <property type="match status" value="1"/>
</dbReference>
<evidence type="ECO:0000256" key="5">
    <source>
        <dbReference type="ARBA" id="ARBA00023136"/>
    </source>
</evidence>
<evidence type="ECO:0000313" key="9">
    <source>
        <dbReference type="Proteomes" id="UP000822688"/>
    </source>
</evidence>
<feature type="transmembrane region" description="Helical" evidence="7">
    <location>
        <begin position="342"/>
        <end position="366"/>
    </location>
</feature>
<feature type="transmembrane region" description="Helical" evidence="7">
    <location>
        <begin position="112"/>
        <end position="133"/>
    </location>
</feature>
<feature type="compositionally biased region" description="Polar residues" evidence="6">
    <location>
        <begin position="656"/>
        <end position="665"/>
    </location>
</feature>
<comment type="similarity">
    <text evidence="2">Belongs to the LIMR family.</text>
</comment>
<feature type="transmembrane region" description="Helical" evidence="7">
    <location>
        <begin position="32"/>
        <end position="52"/>
    </location>
</feature>
<evidence type="ECO:0000256" key="1">
    <source>
        <dbReference type="ARBA" id="ARBA00004141"/>
    </source>
</evidence>
<dbReference type="Proteomes" id="UP000822688">
    <property type="component" value="Chromosome 9"/>
</dbReference>
<feature type="transmembrane region" description="Helical" evidence="7">
    <location>
        <begin position="386"/>
        <end position="407"/>
    </location>
</feature>
<keyword evidence="9" id="KW-1185">Reference proteome</keyword>
<dbReference type="OrthoDB" id="203099at2759"/>
<comment type="subcellular location">
    <subcellularLocation>
        <location evidence="1">Membrane</location>
        <topology evidence="1">Multi-pass membrane protein</topology>
    </subcellularLocation>
</comment>
<feature type="compositionally biased region" description="Low complexity" evidence="6">
    <location>
        <begin position="666"/>
        <end position="677"/>
    </location>
</feature>
<evidence type="ECO:0000313" key="8">
    <source>
        <dbReference type="EMBL" id="KAG0560880.1"/>
    </source>
</evidence>
<evidence type="ECO:0000256" key="3">
    <source>
        <dbReference type="ARBA" id="ARBA00022692"/>
    </source>
</evidence>
<dbReference type="InterPro" id="IPR051584">
    <property type="entry name" value="GPCR-associated_LMBR1"/>
</dbReference>
<feature type="transmembrane region" description="Helical" evidence="7">
    <location>
        <begin position="484"/>
        <end position="502"/>
    </location>
</feature>
<evidence type="ECO:0000256" key="4">
    <source>
        <dbReference type="ARBA" id="ARBA00022989"/>
    </source>
</evidence>
<feature type="transmembrane region" description="Helical" evidence="7">
    <location>
        <begin position="6"/>
        <end position="25"/>
    </location>
</feature>
<protein>
    <recommendedName>
        <fullName evidence="10">LMBR1-like membrane protein</fullName>
    </recommendedName>
</protein>
<accession>A0A8T0GPE7</accession>
<dbReference type="PANTHER" id="PTHR21355">
    <property type="entry name" value="G-PROTEIN COUPLED RECEPTOR-ASSOCIATED PROTEIN LMBRD2"/>
    <property type="match status" value="1"/>
</dbReference>
<dbReference type="EMBL" id="CM026430">
    <property type="protein sequence ID" value="KAG0560880.1"/>
    <property type="molecule type" value="Genomic_DNA"/>
</dbReference>
<keyword evidence="4 7" id="KW-1133">Transmembrane helix</keyword>
<name>A0A8T0GPE7_CERPU</name>
<evidence type="ECO:0000256" key="6">
    <source>
        <dbReference type="SAM" id="MobiDB-lite"/>
    </source>
</evidence>
<dbReference type="Pfam" id="PF04791">
    <property type="entry name" value="LMBR1"/>
    <property type="match status" value="1"/>
</dbReference>
<keyword evidence="5 7" id="KW-0472">Membrane</keyword>
<comment type="caution">
    <text evidence="8">The sequence shown here is derived from an EMBL/GenBank/DDBJ whole genome shotgun (WGS) entry which is preliminary data.</text>
</comment>
<feature type="region of interest" description="Disordered" evidence="6">
    <location>
        <begin position="572"/>
        <end position="604"/>
    </location>
</feature>
<dbReference type="InterPro" id="IPR006876">
    <property type="entry name" value="LMBR1-like_membr_prot"/>
</dbReference>